<evidence type="ECO:0000259" key="3">
    <source>
        <dbReference type="Pfam" id="PF01855"/>
    </source>
</evidence>
<dbReference type="Pfam" id="PF01855">
    <property type="entry name" value="POR_N"/>
    <property type="match status" value="1"/>
</dbReference>
<dbReference type="SUPFAM" id="SSF53323">
    <property type="entry name" value="Pyruvate-ferredoxin oxidoreductase, PFOR, domain III"/>
    <property type="match status" value="1"/>
</dbReference>
<feature type="domain" description="Pyruvate flavodoxin/ferredoxin oxidoreductase pyrimidine binding" evidence="3">
    <location>
        <begin position="218"/>
        <end position="374"/>
    </location>
</feature>
<reference evidence="4" key="1">
    <citation type="journal article" date="2015" name="Nature">
        <title>Complex archaea that bridge the gap between prokaryotes and eukaryotes.</title>
        <authorList>
            <person name="Spang A."/>
            <person name="Saw J.H."/>
            <person name="Jorgensen S.L."/>
            <person name="Zaremba-Niedzwiedzka K."/>
            <person name="Martijn J."/>
            <person name="Lind A.E."/>
            <person name="van Eijk R."/>
            <person name="Schleper C."/>
            <person name="Guy L."/>
            <person name="Ettema T.J."/>
        </authorList>
    </citation>
    <scope>NUCLEOTIDE SEQUENCE</scope>
</reference>
<dbReference type="GO" id="GO:0006979">
    <property type="term" value="P:response to oxidative stress"/>
    <property type="evidence" value="ECO:0007669"/>
    <property type="project" value="TreeGrafter"/>
</dbReference>
<dbReference type="InterPro" id="IPR002869">
    <property type="entry name" value="Pyrv_flavodox_OxRed_cen"/>
</dbReference>
<evidence type="ECO:0008006" key="5">
    <source>
        <dbReference type="Google" id="ProtNLM"/>
    </source>
</evidence>
<organism evidence="4">
    <name type="scientific">marine sediment metagenome</name>
    <dbReference type="NCBI Taxonomy" id="412755"/>
    <lineage>
        <taxon>unclassified sequences</taxon>
        <taxon>metagenomes</taxon>
        <taxon>ecological metagenomes</taxon>
    </lineage>
</organism>
<evidence type="ECO:0000256" key="1">
    <source>
        <dbReference type="ARBA" id="ARBA00023002"/>
    </source>
</evidence>
<dbReference type="InterPro" id="IPR050722">
    <property type="entry name" value="Pyruvate:ferred/Flavod_OxRd"/>
</dbReference>
<evidence type="ECO:0000313" key="4">
    <source>
        <dbReference type="EMBL" id="KKK85908.1"/>
    </source>
</evidence>
<dbReference type="PANTHER" id="PTHR32154:SF20">
    <property type="entry name" value="2-OXOGLUTARATE OXIDOREDUCTASE SUBUNIT KORA"/>
    <property type="match status" value="1"/>
</dbReference>
<dbReference type="InterPro" id="IPR019752">
    <property type="entry name" value="Pyrv/ketoisovalerate_OxRed_cat"/>
</dbReference>
<feature type="non-terminal residue" evidence="4">
    <location>
        <position position="375"/>
    </location>
</feature>
<dbReference type="PANTHER" id="PTHR32154">
    <property type="entry name" value="PYRUVATE-FLAVODOXIN OXIDOREDUCTASE-RELATED"/>
    <property type="match status" value="1"/>
</dbReference>
<dbReference type="InterPro" id="IPR029061">
    <property type="entry name" value="THDP-binding"/>
</dbReference>
<comment type="caution">
    <text evidence="4">The sequence shown here is derived from an EMBL/GenBank/DDBJ whole genome shotgun (WGS) entry which is preliminary data.</text>
</comment>
<dbReference type="SUPFAM" id="SSF52518">
    <property type="entry name" value="Thiamin diphosphate-binding fold (THDP-binding)"/>
    <property type="match status" value="1"/>
</dbReference>
<dbReference type="Pfam" id="PF01558">
    <property type="entry name" value="POR"/>
    <property type="match status" value="1"/>
</dbReference>
<evidence type="ECO:0000259" key="2">
    <source>
        <dbReference type="Pfam" id="PF01558"/>
    </source>
</evidence>
<dbReference type="Gene3D" id="3.40.920.10">
    <property type="entry name" value="Pyruvate-ferredoxin oxidoreductase, PFOR, domain III"/>
    <property type="match status" value="1"/>
</dbReference>
<gene>
    <name evidence="4" type="ORF">LCGC14_2768540</name>
</gene>
<proteinExistence type="predicted"/>
<dbReference type="Gene3D" id="3.40.50.970">
    <property type="match status" value="1"/>
</dbReference>
<dbReference type="CDD" id="cd07034">
    <property type="entry name" value="TPP_PYR_PFOR_IOR-alpha_like"/>
    <property type="match status" value="1"/>
</dbReference>
<feature type="domain" description="Pyruvate/ketoisovalerate oxidoreductase catalytic" evidence="2">
    <location>
        <begin position="20"/>
        <end position="182"/>
    </location>
</feature>
<name>A0A0F8YWY5_9ZZZZ</name>
<dbReference type="FunFam" id="3.40.50.970:FF:000022">
    <property type="entry name" value="2-oxoglutarate ferredoxin oxidoreductase alpha subunit"/>
    <property type="match status" value="1"/>
</dbReference>
<dbReference type="GO" id="GO:0016903">
    <property type="term" value="F:oxidoreductase activity, acting on the aldehyde or oxo group of donors"/>
    <property type="evidence" value="ECO:0007669"/>
    <property type="project" value="InterPro"/>
</dbReference>
<accession>A0A0F8YWY5</accession>
<dbReference type="InterPro" id="IPR002880">
    <property type="entry name" value="Pyrv_Fd/Flavodoxin_OxRdtase_N"/>
</dbReference>
<dbReference type="AlphaFoldDB" id="A0A0F8YWY5"/>
<keyword evidence="1" id="KW-0560">Oxidoreductase</keyword>
<protein>
    <recommendedName>
        <fullName evidence="5">Pyruvate flavodoxin/ferredoxin oxidoreductase pyrimidine binding domain-containing protein</fullName>
    </recommendedName>
</protein>
<sequence length="375" mass="40898">MNALRAQKKDEVSVVLCGEAGQGIQTVEQILVRYLKLSGFHVFATKEYMSRVRGGSNSTQIRISSKRASAYLDRIDILIPFHQGGIKHVEKRITPETIILGDREVISKDSPLEVKEFIDIPFSKIASDIGGRIYVNTIAAGVVLGTIGVEQHFLTNFIREFFSKKSEDVIKRNIDAIKKGYEVGTQILNSGKIEFTIRSSPRIKDENLLNGSEAVGLGALAGGCKFLSSYPMSPSTGVMVFLSQQMEDFDIVVEQAEDEISAINMAIGASYGGARSMVTTSGGGFALMIEGVSLAGMLEIPVVIHLSQRPGPATGLPTRTEQADLELALYSGHGEFPRIILAPGNLKDAFFLTQKAFNLADKYQIPVFVLTDQYL</sequence>
<dbReference type="EMBL" id="LAZR01051092">
    <property type="protein sequence ID" value="KKK85908.1"/>
    <property type="molecule type" value="Genomic_DNA"/>
</dbReference>